<evidence type="ECO:0000256" key="5">
    <source>
        <dbReference type="PROSITE-ProRule" id="PRU00042"/>
    </source>
</evidence>
<dbReference type="EMBL" id="UYSU01037281">
    <property type="protein sequence ID" value="VDL98833.1"/>
    <property type="molecule type" value="Genomic_DNA"/>
</dbReference>
<dbReference type="WBParaSite" id="SSLN_0001291801-mRNA-1">
    <property type="protein sequence ID" value="SSLN_0001291801-mRNA-1"/>
    <property type="gene ID" value="SSLN_0001291801"/>
</dbReference>
<dbReference type="SUPFAM" id="SSF57667">
    <property type="entry name" value="beta-beta-alpha zinc fingers"/>
    <property type="match status" value="5"/>
</dbReference>
<accession>A0A183T7K0</accession>
<keyword evidence="1" id="KW-0479">Metal-binding</keyword>
<feature type="region of interest" description="Disordered" evidence="6">
    <location>
        <begin position="1"/>
        <end position="196"/>
    </location>
</feature>
<dbReference type="STRING" id="70667.A0A183T7K0"/>
<feature type="domain" description="C2H2-type" evidence="7">
    <location>
        <begin position="1386"/>
        <end position="1414"/>
    </location>
</feature>
<evidence type="ECO:0000313" key="8">
    <source>
        <dbReference type="EMBL" id="VDL98833.1"/>
    </source>
</evidence>
<feature type="compositionally biased region" description="Acidic residues" evidence="6">
    <location>
        <begin position="169"/>
        <end position="196"/>
    </location>
</feature>
<evidence type="ECO:0000256" key="1">
    <source>
        <dbReference type="ARBA" id="ARBA00022723"/>
    </source>
</evidence>
<evidence type="ECO:0000313" key="9">
    <source>
        <dbReference type="Proteomes" id="UP000275846"/>
    </source>
</evidence>
<dbReference type="InterPro" id="IPR013087">
    <property type="entry name" value="Znf_C2H2_type"/>
</dbReference>
<protein>
    <submittedName>
        <fullName evidence="10">DUF4211 domain-containing protein</fullName>
    </submittedName>
</protein>
<feature type="compositionally biased region" description="Polar residues" evidence="6">
    <location>
        <begin position="13"/>
        <end position="25"/>
    </location>
</feature>
<feature type="region of interest" description="Disordered" evidence="6">
    <location>
        <begin position="1727"/>
        <end position="1758"/>
    </location>
</feature>
<dbReference type="FunFam" id="3.30.160.60:FF:000110">
    <property type="entry name" value="Zinc finger protein-like"/>
    <property type="match status" value="1"/>
</dbReference>
<feature type="domain" description="C2H2-type" evidence="7">
    <location>
        <begin position="1584"/>
        <end position="1611"/>
    </location>
</feature>
<keyword evidence="4" id="KW-0862">Zinc</keyword>
<feature type="domain" description="C2H2-type" evidence="7">
    <location>
        <begin position="1612"/>
        <end position="1639"/>
    </location>
</feature>
<proteinExistence type="predicted"/>
<evidence type="ECO:0000256" key="3">
    <source>
        <dbReference type="ARBA" id="ARBA00022771"/>
    </source>
</evidence>
<keyword evidence="3 5" id="KW-0863">Zinc-finger</keyword>
<organism evidence="10">
    <name type="scientific">Schistocephalus solidus</name>
    <name type="common">Tapeworm</name>
    <dbReference type="NCBI Taxonomy" id="70667"/>
    <lineage>
        <taxon>Eukaryota</taxon>
        <taxon>Metazoa</taxon>
        <taxon>Spiralia</taxon>
        <taxon>Lophotrochozoa</taxon>
        <taxon>Platyhelminthes</taxon>
        <taxon>Cestoda</taxon>
        <taxon>Eucestoda</taxon>
        <taxon>Diphyllobothriidea</taxon>
        <taxon>Diphyllobothriidae</taxon>
        <taxon>Schistocephalus</taxon>
    </lineage>
</organism>
<reference evidence="10" key="1">
    <citation type="submission" date="2016-06" db="UniProtKB">
        <authorList>
            <consortium name="WormBaseParasite"/>
        </authorList>
    </citation>
    <scope>IDENTIFICATION</scope>
</reference>
<evidence type="ECO:0000256" key="2">
    <source>
        <dbReference type="ARBA" id="ARBA00022737"/>
    </source>
</evidence>
<dbReference type="FunFam" id="3.30.160.60:FF:000446">
    <property type="entry name" value="Zinc finger protein"/>
    <property type="match status" value="1"/>
</dbReference>
<feature type="compositionally biased region" description="Low complexity" evidence="6">
    <location>
        <begin position="74"/>
        <end position="100"/>
    </location>
</feature>
<gene>
    <name evidence="8" type="ORF">SSLN_LOCUS12448</name>
</gene>
<dbReference type="Pfam" id="PF00096">
    <property type="entry name" value="zf-C2H2"/>
    <property type="match status" value="4"/>
</dbReference>
<dbReference type="Pfam" id="PF13894">
    <property type="entry name" value="zf-C2H2_4"/>
    <property type="match status" value="1"/>
</dbReference>
<feature type="compositionally biased region" description="Polar residues" evidence="6">
    <location>
        <begin position="1021"/>
        <end position="1037"/>
    </location>
</feature>
<feature type="compositionally biased region" description="Polar residues" evidence="6">
    <location>
        <begin position="1739"/>
        <end position="1750"/>
    </location>
</feature>
<evidence type="ECO:0000256" key="4">
    <source>
        <dbReference type="ARBA" id="ARBA00022833"/>
    </source>
</evidence>
<dbReference type="GO" id="GO:0008270">
    <property type="term" value="F:zinc ion binding"/>
    <property type="evidence" value="ECO:0007669"/>
    <property type="project" value="UniProtKB-KW"/>
</dbReference>
<reference evidence="8 9" key="2">
    <citation type="submission" date="2018-11" db="EMBL/GenBank/DDBJ databases">
        <authorList>
            <consortium name="Pathogen Informatics"/>
        </authorList>
    </citation>
    <scope>NUCLEOTIDE SEQUENCE [LARGE SCALE GENOMIC DNA]</scope>
    <source>
        <strain evidence="8 9">NST_G2</strain>
    </source>
</reference>
<dbReference type="Gene3D" id="3.30.160.60">
    <property type="entry name" value="Classic Zinc Finger"/>
    <property type="match status" value="5"/>
</dbReference>
<evidence type="ECO:0000256" key="6">
    <source>
        <dbReference type="SAM" id="MobiDB-lite"/>
    </source>
</evidence>
<dbReference type="InterPro" id="IPR036236">
    <property type="entry name" value="Znf_C2H2_sf"/>
</dbReference>
<evidence type="ECO:0000259" key="7">
    <source>
        <dbReference type="PROSITE" id="PS50157"/>
    </source>
</evidence>
<sequence length="1776" mass="197011">MDKPQIKPESEPTGPSATTSQSLTPATPSGRRSRGRGGGTRGGKAPKRLRASTGEPAPSNSESISRGRGRKRGSIVSGSKRGRGAATPATKAGKSAASAGEPITAYFVSDAMLDSPPEPDQDEDVAEDSEYAPSEDERSVHASDGVPRPRKGAASGTRGQKRLRAMNQDTDEDEEEEDEDDDDDDDESDSDSELENDVGLSAEVSALHSSADNSGVANLFQDEEAATAGAATTGVKDIYDFDAQSIISDKRFRNLRRKSARAVASTTQKAHSTRQVRSSNAAATSWGSNVYSALATSLKTRSDLDAYTNFLKCPYLNSTFDSMFVEICKPSNQHAGLFFGPSSSLQSLMGRVNDPDRVVELLHAFMSKPYDNLANRLVWFAPMIHQQPVLMSNLTLVNHELSTLAQTLDPDLRIEPAYLLDGTLNVLVQTGPPFTDLVVSLAQYNAINSAGNVGRFMTDVSQIIVSNDFYDYLNDLVALPMEKIIGYAERAGGDDSVNIDALDPPCLHRLIAAVNHDSQLIGIALTDTWSLDRVPFSRNRRNITFSNSERSAFPISEFDRASKVNADMSVELDAYAVIEKVIEAVSKGQDTGAADGGEQKPAPSAHLQRIHMMDCFLLKPNGRKDTILLVCYEPTSNPPLPAKPSGTNAFRIYSLVDEERFFFLRFGIASDLPALMEGMFTADPEKLIERKAVAVLPDNLFDNLKSVCLREVIASSGSAIVNSILTQLAVPATPSNAHDLYQCTKFILVDSQRRVPLAIVFEAPIRLAWSTESTECSIRSTNANVHEEFISISPDALRAGEEKFSPEASECRLVVINGLMYALQVDENRVVQRLVELVPARFQNIVACPGRESVSAQAITGDLRSYNAFMRVFNEESCTSSVFPVIFHPHYNQQAISEYIANFCDEIADHFYTSPVAFSLYDIVFRMALKHTPKMLALQHREAAEAAAAAAAAANPHDPPPAPVPLPEHWGVCCICSKELHSVCGLLEHELRHVGLTRFRCDEHGLCFVDRRALLQHISEHPSTAVSSKSGQEATGSDQEEDDEEPTSRTVVNGEGDQVLQTSLAHVFQKNILEGRMEAPQCEVCRDFFPTADVMAIHMEICDGVSFRGRSPLAQATQANDNPNEGVVCGICGQSVPSASDIQPHFVEAHLSCVICKSKLRTIEEISYHYKVHIDQIANRTNSQDDTELLSQVMTCETCLTFYCTKFNYYFHQWAEHGVVYQPSETDPNIVTPIQVRIPRAKPTNTTEEITEPILTKIKCKFCNFLSPISGKQYVAHLQSMHDITTDINRICRICGEVYATMDELSVHLQDQHVPSGEFANAGSQTVFSCDQCSFFAFSKGMLCHAAEIHNNFSPMMYHCPHCHQRFDDRRVWRSHLDKHTEGSLHTCNECGKEFRSRQALLHHIQMRHVDWDDGPATCEHCGITYPKQSSLRYHIARMHNQVISPSLEMEHECPVCQQRFRVETYLRRHMKETHSGAIQCEICQKMCANLRCYSQHRQKHFRTKIFQCKECSATFKSKTAMRRHVRVEHMQLGPEKFECQICGKLCLQFRAVDSFLFTVLFCTSFQIVTQIGMHMLTHKDARFECEYCGKRFTKSVYYNEHIRIHRGELPFECHICRRRFNKKSNLNVHIKFHEKHRDEEGNYLELKARGRVSIMFGDASLTPEERAAKEAALRLRGNKVKVSVACGSDYPGAFNIGGPAGAAADACAAVVPVVAFLDADAGPTTPGNFGGQPASLGRNLTPQSFTNGSRVPLPRSMRPVPAQLWEAETKQVRLQ</sequence>
<feature type="domain" description="C2H2-type" evidence="7">
    <location>
        <begin position="1452"/>
        <end position="1480"/>
    </location>
</feature>
<feature type="region of interest" description="Disordered" evidence="6">
    <location>
        <begin position="1020"/>
        <end position="1056"/>
    </location>
</feature>
<dbReference type="PANTHER" id="PTHR24379:SF121">
    <property type="entry name" value="C2H2-TYPE DOMAIN-CONTAINING PROTEIN"/>
    <property type="match status" value="1"/>
</dbReference>
<dbReference type="Proteomes" id="UP000275846">
    <property type="component" value="Unassembled WGS sequence"/>
</dbReference>
<feature type="compositionally biased region" description="Basic and acidic residues" evidence="6">
    <location>
        <begin position="1"/>
        <end position="10"/>
    </location>
</feature>
<dbReference type="PANTHER" id="PTHR24379">
    <property type="entry name" value="KRAB AND ZINC FINGER DOMAIN-CONTAINING"/>
    <property type="match status" value="1"/>
</dbReference>
<keyword evidence="9" id="KW-1185">Reference proteome</keyword>
<dbReference type="OrthoDB" id="3156061at2759"/>
<feature type="compositionally biased region" description="Acidic residues" evidence="6">
    <location>
        <begin position="117"/>
        <end position="134"/>
    </location>
</feature>
<keyword evidence="2" id="KW-0677">Repeat</keyword>
<dbReference type="SMART" id="SM00355">
    <property type="entry name" value="ZnF_C2H2"/>
    <property type="match status" value="16"/>
</dbReference>
<evidence type="ECO:0000313" key="10">
    <source>
        <dbReference type="WBParaSite" id="SSLN_0001291801-mRNA-1"/>
    </source>
</evidence>
<name>A0A183T7K0_SCHSO</name>
<feature type="domain" description="C2H2-type" evidence="7">
    <location>
        <begin position="1507"/>
        <end position="1535"/>
    </location>
</feature>
<dbReference type="PROSITE" id="PS00028">
    <property type="entry name" value="ZINC_FINGER_C2H2_1"/>
    <property type="match status" value="9"/>
</dbReference>
<dbReference type="PROSITE" id="PS50157">
    <property type="entry name" value="ZINC_FINGER_C2H2_2"/>
    <property type="match status" value="5"/>
</dbReference>